<proteinExistence type="predicted"/>
<organism evidence="1">
    <name type="scientific">marine sediment metagenome</name>
    <dbReference type="NCBI Taxonomy" id="412755"/>
    <lineage>
        <taxon>unclassified sequences</taxon>
        <taxon>metagenomes</taxon>
        <taxon>ecological metagenomes</taxon>
    </lineage>
</organism>
<reference evidence="1" key="1">
    <citation type="journal article" date="2014" name="Front. Microbiol.">
        <title>High frequency of phylogenetically diverse reductive dehalogenase-homologous genes in deep subseafloor sedimentary metagenomes.</title>
        <authorList>
            <person name="Kawai M."/>
            <person name="Futagami T."/>
            <person name="Toyoda A."/>
            <person name="Takaki Y."/>
            <person name="Nishi S."/>
            <person name="Hori S."/>
            <person name="Arai W."/>
            <person name="Tsubouchi T."/>
            <person name="Morono Y."/>
            <person name="Uchiyama I."/>
            <person name="Ito T."/>
            <person name="Fujiyama A."/>
            <person name="Inagaki F."/>
            <person name="Takami H."/>
        </authorList>
    </citation>
    <scope>NUCLEOTIDE SEQUENCE</scope>
    <source>
        <strain evidence="1">Expedition CK06-06</strain>
    </source>
</reference>
<feature type="non-terminal residue" evidence="1">
    <location>
        <position position="51"/>
    </location>
</feature>
<sequence>MKIQIIFIGKPQWEAGWPYLGYDTEPLKTSILNHLKKKYPEVEFSQSEMVT</sequence>
<name>X0ZJW6_9ZZZZ</name>
<protein>
    <submittedName>
        <fullName evidence="1">Uncharacterized protein</fullName>
    </submittedName>
</protein>
<accession>X0ZJW6</accession>
<evidence type="ECO:0000313" key="1">
    <source>
        <dbReference type="EMBL" id="GAG60643.1"/>
    </source>
</evidence>
<dbReference type="EMBL" id="BART01002377">
    <property type="protein sequence ID" value="GAG60643.1"/>
    <property type="molecule type" value="Genomic_DNA"/>
</dbReference>
<gene>
    <name evidence="1" type="ORF">S01H4_07308</name>
</gene>
<comment type="caution">
    <text evidence="1">The sequence shown here is derived from an EMBL/GenBank/DDBJ whole genome shotgun (WGS) entry which is preliminary data.</text>
</comment>
<dbReference type="AlphaFoldDB" id="X0ZJW6"/>